<dbReference type="RefSeq" id="WP_423716650.1">
    <property type="nucleotide sequence ID" value="NZ_QEKW01000001.1"/>
</dbReference>
<dbReference type="GO" id="GO:0030288">
    <property type="term" value="C:outer membrane-bounded periplasmic space"/>
    <property type="evidence" value="ECO:0007669"/>
    <property type="project" value="TreeGrafter"/>
</dbReference>
<proteinExistence type="inferred from homology"/>
<evidence type="ECO:0000256" key="6">
    <source>
        <dbReference type="ARBA" id="ARBA00023002"/>
    </source>
</evidence>
<dbReference type="GO" id="GO:0009061">
    <property type="term" value="P:anaerobic respiration"/>
    <property type="evidence" value="ECO:0007669"/>
    <property type="project" value="TreeGrafter"/>
</dbReference>
<dbReference type="PANTHER" id="PTHR43742">
    <property type="entry name" value="TRIMETHYLAMINE-N-OXIDE REDUCTASE"/>
    <property type="match status" value="1"/>
</dbReference>
<evidence type="ECO:0000256" key="3">
    <source>
        <dbReference type="ARBA" id="ARBA00022505"/>
    </source>
</evidence>
<dbReference type="Gene3D" id="3.40.50.740">
    <property type="match status" value="1"/>
</dbReference>
<dbReference type="Gene3D" id="2.40.40.20">
    <property type="match status" value="1"/>
</dbReference>
<evidence type="ECO:0000256" key="7">
    <source>
        <dbReference type="SAM" id="MobiDB-lite"/>
    </source>
</evidence>
<evidence type="ECO:0000259" key="9">
    <source>
        <dbReference type="Pfam" id="PF01568"/>
    </source>
</evidence>
<dbReference type="Gene3D" id="3.40.228.10">
    <property type="entry name" value="Dimethylsulfoxide Reductase, domain 2"/>
    <property type="match status" value="1"/>
</dbReference>
<comment type="caution">
    <text evidence="11">The sequence shown here is derived from an EMBL/GenBank/DDBJ whole genome shotgun (WGS) entry which is preliminary data.</text>
</comment>
<name>A0A2U1FSE7_9PSEU</name>
<comment type="similarity">
    <text evidence="2">Belongs to the prokaryotic molybdopterin-containing oxidoreductase family.</text>
</comment>
<evidence type="ECO:0000256" key="5">
    <source>
        <dbReference type="ARBA" id="ARBA00022764"/>
    </source>
</evidence>
<comment type="cofactor">
    <cofactor evidence="1">
        <name>Mo-bis(molybdopterin guanine dinucleotide)</name>
        <dbReference type="ChEBI" id="CHEBI:60539"/>
    </cofactor>
</comment>
<keyword evidence="12" id="KW-1185">Reference proteome</keyword>
<keyword evidence="3" id="KW-0500">Molybdenum</keyword>
<dbReference type="Gene3D" id="3.90.55.10">
    <property type="entry name" value="Dimethylsulfoxide Reductase, domain 3"/>
    <property type="match status" value="1"/>
</dbReference>
<dbReference type="SUPFAM" id="SSF50692">
    <property type="entry name" value="ADC-like"/>
    <property type="match status" value="1"/>
</dbReference>
<dbReference type="InterPro" id="IPR050612">
    <property type="entry name" value="Prok_Mopterin_Oxidored"/>
</dbReference>
<dbReference type="Pfam" id="PF01568">
    <property type="entry name" value="Molydop_binding"/>
    <property type="match status" value="1"/>
</dbReference>
<reference evidence="11 12" key="1">
    <citation type="submission" date="2018-04" db="EMBL/GenBank/DDBJ databases">
        <title>Genomic Encyclopedia of Type Strains, Phase IV (KMG-IV): sequencing the most valuable type-strain genomes for metagenomic binning, comparative biology and taxonomic classification.</title>
        <authorList>
            <person name="Goeker M."/>
        </authorList>
    </citation>
    <scope>NUCLEOTIDE SEQUENCE [LARGE SCALE GENOMIC DNA]</scope>
    <source>
        <strain evidence="11 12">DSM 45771</strain>
    </source>
</reference>
<evidence type="ECO:0000313" key="12">
    <source>
        <dbReference type="Proteomes" id="UP000245639"/>
    </source>
</evidence>
<keyword evidence="4" id="KW-0479">Metal-binding</keyword>
<dbReference type="GO" id="GO:0016491">
    <property type="term" value="F:oxidoreductase activity"/>
    <property type="evidence" value="ECO:0007669"/>
    <property type="project" value="UniProtKB-KW"/>
</dbReference>
<feature type="domain" description="Molybdopterin dinucleotide-binding" evidence="9">
    <location>
        <begin position="641"/>
        <end position="760"/>
    </location>
</feature>
<dbReference type="EMBL" id="QEKW01000001">
    <property type="protein sequence ID" value="PVZ15032.1"/>
    <property type="molecule type" value="Genomic_DNA"/>
</dbReference>
<dbReference type="Proteomes" id="UP000245639">
    <property type="component" value="Unassembled WGS sequence"/>
</dbReference>
<evidence type="ECO:0000256" key="2">
    <source>
        <dbReference type="ARBA" id="ARBA00010312"/>
    </source>
</evidence>
<dbReference type="InterPro" id="IPR006656">
    <property type="entry name" value="Mopterin_OxRdtase"/>
</dbReference>
<dbReference type="GO" id="GO:0030151">
    <property type="term" value="F:molybdenum ion binding"/>
    <property type="evidence" value="ECO:0007669"/>
    <property type="project" value="TreeGrafter"/>
</dbReference>
<dbReference type="InterPro" id="IPR041460">
    <property type="entry name" value="Molybdopterin_N"/>
</dbReference>
<keyword evidence="5" id="KW-0574">Periplasm</keyword>
<dbReference type="Pfam" id="PF18364">
    <property type="entry name" value="Molybdopterin_N"/>
    <property type="match status" value="1"/>
</dbReference>
<dbReference type="GO" id="GO:0009055">
    <property type="term" value="F:electron transfer activity"/>
    <property type="evidence" value="ECO:0007669"/>
    <property type="project" value="TreeGrafter"/>
</dbReference>
<evidence type="ECO:0000313" key="11">
    <source>
        <dbReference type="EMBL" id="PVZ15032.1"/>
    </source>
</evidence>
<organism evidence="11 12">
    <name type="scientific">Actinomycetospora cinnamomea</name>
    <dbReference type="NCBI Taxonomy" id="663609"/>
    <lineage>
        <taxon>Bacteria</taxon>
        <taxon>Bacillati</taxon>
        <taxon>Actinomycetota</taxon>
        <taxon>Actinomycetes</taxon>
        <taxon>Pseudonocardiales</taxon>
        <taxon>Pseudonocardiaceae</taxon>
        <taxon>Actinomycetospora</taxon>
    </lineage>
</organism>
<dbReference type="SUPFAM" id="SSF53706">
    <property type="entry name" value="Formate dehydrogenase/DMSO reductase, domains 1-3"/>
    <property type="match status" value="1"/>
</dbReference>
<feature type="domain" description="Molybdopterin oxidoreductase" evidence="8">
    <location>
        <begin position="73"/>
        <end position="526"/>
    </location>
</feature>
<protein>
    <submittedName>
        <fullName evidence="11">Biotin/methionine sulfoxide reductase</fullName>
    </submittedName>
</protein>
<accession>A0A2U1FSE7</accession>
<dbReference type="InterPro" id="IPR006655">
    <property type="entry name" value="Mopterin_OxRdtase_prok_CS"/>
</dbReference>
<evidence type="ECO:0000256" key="4">
    <source>
        <dbReference type="ARBA" id="ARBA00022723"/>
    </source>
</evidence>
<dbReference type="PANTHER" id="PTHR43742:SF10">
    <property type="entry name" value="TRIMETHYLAMINE-N-OXIDE REDUCTASE 2"/>
    <property type="match status" value="1"/>
</dbReference>
<dbReference type="InterPro" id="IPR006657">
    <property type="entry name" value="MoPterin_dinucl-bd_dom"/>
</dbReference>
<evidence type="ECO:0000259" key="10">
    <source>
        <dbReference type="Pfam" id="PF18364"/>
    </source>
</evidence>
<evidence type="ECO:0000259" key="8">
    <source>
        <dbReference type="Pfam" id="PF00384"/>
    </source>
</evidence>
<dbReference type="GO" id="GO:0043546">
    <property type="term" value="F:molybdopterin cofactor binding"/>
    <property type="evidence" value="ECO:0007669"/>
    <property type="project" value="InterPro"/>
</dbReference>
<gene>
    <name evidence="11" type="ORF">C8D89_101902</name>
</gene>
<dbReference type="Pfam" id="PF00384">
    <property type="entry name" value="Molybdopterin"/>
    <property type="match status" value="1"/>
</dbReference>
<evidence type="ECO:0000256" key="1">
    <source>
        <dbReference type="ARBA" id="ARBA00001942"/>
    </source>
</evidence>
<feature type="compositionally biased region" description="Pro residues" evidence="7">
    <location>
        <begin position="778"/>
        <end position="799"/>
    </location>
</feature>
<keyword evidence="6" id="KW-0560">Oxidoreductase</keyword>
<dbReference type="PROSITE" id="PS00490">
    <property type="entry name" value="MOLYBDOPTERIN_PROK_2"/>
    <property type="match status" value="1"/>
</dbReference>
<dbReference type="InterPro" id="IPR009010">
    <property type="entry name" value="Asp_de-COase-like_dom_sf"/>
</dbReference>
<feature type="domain" description="Molybdopterin oxidoreductase N-terminal" evidence="10">
    <location>
        <begin position="29"/>
        <end position="69"/>
    </location>
</feature>
<dbReference type="AlphaFoldDB" id="A0A2U1FSE7"/>
<feature type="region of interest" description="Disordered" evidence="7">
    <location>
        <begin position="773"/>
        <end position="799"/>
    </location>
</feature>
<sequence>MTVHGAPIHGAPIHGAPIHGAPIHGAPIHGAHWGTFRPRVEDGRLVAAVPFEHDRDPSPLLGSLPGAVHAAGRVTRPAARAPWLRGTGGRRGADPFVEVSWDTALDLVAGALAGTRERHGPEAIFGGSYGWASAGRLHHARTQLHHFLACLGGFSGQVSNYSYGAADRILPHVVGDASAVTGQVATWDDIAAETDTFLLLGGAPAKNVQMESGGTGDHLARDGLARVLAAGTRVVNVNPVRGDAPDHPGVQWVPIRPGSDTALLLALMRCLDADGAVDEGFVARATVGDARLRAYLRGHADGVDKTAAWAEAITGVPAETITDLARRLRSGRTLITATWALQRAEHGEQPYWGVIALAAYLGQIGLRGGGFGFGYGCVGRTGGTYRPFGTPAFHPRPNPCPVRVPVARLADMLLQPGEPYDFDGAVHRYPDVRLVYWAGGNPFHHHQDLNRLARAWQRPETVVVHEPWWTPTARMADVVLPATTTLERDDIAATSGDPWLVAMKGTVDPPGEARNDRTILAALAERLGVADAYTGGRDDAAALRAMYEEARRSAAGRGHPLPAFDAFWAHGHHRYDLPAPPPPLAAFRRSPADAPLGTPSGRIELFSATVDGFGYDDCPGHPTWLEPTEWAGTATARTPIHLLSPQPGTRLHSQLDMAGVSAASKIAGREPCVVSRRDAQERGVADGDVLRVWNARGETHVGAVVSDGVVPGVALLATGAWWTPLDPGADDSPELHGNPNVLTRDVPASRLSQATAAQSVLVAIERVAAPVPYRDPHAPPAFADPPPADPPPADPPPWP</sequence>